<dbReference type="Pfam" id="PF24580">
    <property type="entry name" value="DUF7607"/>
    <property type="match status" value="1"/>
</dbReference>
<dbReference type="RefSeq" id="XP_066707591.1">
    <property type="nucleotide sequence ID" value="XM_066866677.1"/>
</dbReference>
<accession>A0ABR1SR18</accession>
<name>A0ABR1SR18_9PEZI</name>
<organism evidence="2 3">
    <name type="scientific">Apiospora phragmitis</name>
    <dbReference type="NCBI Taxonomy" id="2905665"/>
    <lineage>
        <taxon>Eukaryota</taxon>
        <taxon>Fungi</taxon>
        <taxon>Dikarya</taxon>
        <taxon>Ascomycota</taxon>
        <taxon>Pezizomycotina</taxon>
        <taxon>Sordariomycetes</taxon>
        <taxon>Xylariomycetidae</taxon>
        <taxon>Amphisphaeriales</taxon>
        <taxon>Apiosporaceae</taxon>
        <taxon>Apiospora</taxon>
    </lineage>
</organism>
<evidence type="ECO:0000313" key="3">
    <source>
        <dbReference type="Proteomes" id="UP001480595"/>
    </source>
</evidence>
<keyword evidence="3" id="KW-1185">Reference proteome</keyword>
<dbReference type="InterPro" id="IPR056026">
    <property type="entry name" value="DUF7607"/>
</dbReference>
<evidence type="ECO:0000313" key="2">
    <source>
        <dbReference type="EMBL" id="KAK8036773.1"/>
    </source>
</evidence>
<sequence length="233" mass="26077">MCLWNPGAKAIGILEPESDPDADDGARRINIQSHGPGYKGHQRQINGLLAPRASVCPDKPRAALAQATKSFEDDWSRRMSDRLRLEAPRTWIDETRSKAEIVRALRQEHTHLDKRIRGLYEQLLSPNQWRSSADLAQVAVVQPSVEDRQPVRYKLDLAVWFSCTENPLVFSSLCRHSLLGPGDEDDSDGQIPEPCLFAEACNSWNEADWEGTCELFGRDASATKANVGAFLRP</sequence>
<proteinExistence type="predicted"/>
<dbReference type="GeneID" id="92099742"/>
<protein>
    <recommendedName>
        <fullName evidence="1">DUF7607 domain-containing protein</fullName>
    </recommendedName>
</protein>
<evidence type="ECO:0000259" key="1">
    <source>
        <dbReference type="Pfam" id="PF24580"/>
    </source>
</evidence>
<dbReference type="Proteomes" id="UP001480595">
    <property type="component" value="Unassembled WGS sequence"/>
</dbReference>
<reference evidence="2 3" key="1">
    <citation type="submission" date="2023-01" db="EMBL/GenBank/DDBJ databases">
        <title>Analysis of 21 Apiospora genomes using comparative genomics revels a genus with tremendous synthesis potential of carbohydrate active enzymes and secondary metabolites.</title>
        <authorList>
            <person name="Sorensen T."/>
        </authorList>
    </citation>
    <scope>NUCLEOTIDE SEQUENCE [LARGE SCALE GENOMIC DNA]</scope>
    <source>
        <strain evidence="2 3">CBS 135458</strain>
    </source>
</reference>
<dbReference type="EMBL" id="JAQQWL010000018">
    <property type="protein sequence ID" value="KAK8036773.1"/>
    <property type="molecule type" value="Genomic_DNA"/>
</dbReference>
<feature type="domain" description="DUF7607" evidence="1">
    <location>
        <begin position="61"/>
        <end position="157"/>
    </location>
</feature>
<gene>
    <name evidence="2" type="ORF">PG994_015270</name>
</gene>
<comment type="caution">
    <text evidence="2">The sequence shown here is derived from an EMBL/GenBank/DDBJ whole genome shotgun (WGS) entry which is preliminary data.</text>
</comment>